<organism evidence="2 3">
    <name type="scientific">Eragrostis curvula</name>
    <name type="common">weeping love grass</name>
    <dbReference type="NCBI Taxonomy" id="38414"/>
    <lineage>
        <taxon>Eukaryota</taxon>
        <taxon>Viridiplantae</taxon>
        <taxon>Streptophyta</taxon>
        <taxon>Embryophyta</taxon>
        <taxon>Tracheophyta</taxon>
        <taxon>Spermatophyta</taxon>
        <taxon>Magnoliopsida</taxon>
        <taxon>Liliopsida</taxon>
        <taxon>Poales</taxon>
        <taxon>Poaceae</taxon>
        <taxon>PACMAD clade</taxon>
        <taxon>Chloridoideae</taxon>
        <taxon>Eragrostideae</taxon>
        <taxon>Eragrostidinae</taxon>
        <taxon>Eragrostis</taxon>
    </lineage>
</organism>
<evidence type="ECO:0000256" key="1">
    <source>
        <dbReference type="SAM" id="MobiDB-lite"/>
    </source>
</evidence>
<evidence type="ECO:0000313" key="3">
    <source>
        <dbReference type="Proteomes" id="UP000324897"/>
    </source>
</evidence>
<dbReference type="Proteomes" id="UP000324897">
    <property type="component" value="Chromosome 7"/>
</dbReference>
<evidence type="ECO:0000313" key="2">
    <source>
        <dbReference type="EMBL" id="TVU19901.1"/>
    </source>
</evidence>
<dbReference type="EMBL" id="RWGY01000029">
    <property type="protein sequence ID" value="TVU19901.1"/>
    <property type="molecule type" value="Genomic_DNA"/>
</dbReference>
<accession>A0A5J9U9N1</accession>
<protein>
    <submittedName>
        <fullName evidence="2">Uncharacterized protein</fullName>
    </submittedName>
</protein>
<sequence>MWRVPGGDSPELSGDPAIPFGKGHGQFARRNRLAMSFPQAFFKASLILELVVACWIETSLSQ</sequence>
<keyword evidence="3" id="KW-1185">Reference proteome</keyword>
<feature type="non-terminal residue" evidence="2">
    <location>
        <position position="1"/>
    </location>
</feature>
<name>A0A5J9U9N1_9POAL</name>
<gene>
    <name evidence="2" type="ORF">EJB05_36083</name>
</gene>
<dbReference type="Gramene" id="TVU19901">
    <property type="protein sequence ID" value="TVU19901"/>
    <property type="gene ID" value="EJB05_36083"/>
</dbReference>
<feature type="region of interest" description="Disordered" evidence="1">
    <location>
        <begin position="1"/>
        <end position="20"/>
    </location>
</feature>
<comment type="caution">
    <text evidence="2">The sequence shown here is derived from an EMBL/GenBank/DDBJ whole genome shotgun (WGS) entry which is preliminary data.</text>
</comment>
<reference evidence="2 3" key="1">
    <citation type="journal article" date="2019" name="Sci. Rep.">
        <title>A high-quality genome of Eragrostis curvula grass provides insights into Poaceae evolution and supports new strategies to enhance forage quality.</title>
        <authorList>
            <person name="Carballo J."/>
            <person name="Santos B.A.C.M."/>
            <person name="Zappacosta D."/>
            <person name="Garbus I."/>
            <person name="Selva J.P."/>
            <person name="Gallo C.A."/>
            <person name="Diaz A."/>
            <person name="Albertini E."/>
            <person name="Caccamo M."/>
            <person name="Echenique V."/>
        </authorList>
    </citation>
    <scope>NUCLEOTIDE SEQUENCE [LARGE SCALE GENOMIC DNA]</scope>
    <source>
        <strain evidence="3">cv. Victoria</strain>
        <tissue evidence="2">Leaf</tissue>
    </source>
</reference>
<proteinExistence type="predicted"/>
<dbReference type="AlphaFoldDB" id="A0A5J9U9N1"/>